<dbReference type="Gene3D" id="1.10.10.60">
    <property type="entry name" value="Homeodomain-like"/>
    <property type="match status" value="1"/>
</dbReference>
<proteinExistence type="predicted"/>
<dbReference type="InterPro" id="IPR048683">
    <property type="entry name" value="Sf6_terminase"/>
</dbReference>
<sequence>MQVAPESASPKTTGPYVEFTEEIFAEICERMANGEGLRKICSDRDMPSRSTFLRWVENDTGRQSKYQKAREALMDWYSEEILAIAWDDSKDTIKREGKDDLCNHEWIARSRLKVDTLKFLMAKLHPKRYGDKLPEAVEDRNIKISWENERSAPFNKDRVGWRPCRRQRRRTDEDDRRPDADHRTGHNRSHPRRRRPRYQRQRFASTPQAHHRAGAAPRNASGARAAPQALGI</sequence>
<dbReference type="RefSeq" id="WP_369723675.1">
    <property type="nucleotide sequence ID" value="NZ_CP165734.1"/>
</dbReference>
<feature type="region of interest" description="Disordered" evidence="1">
    <location>
        <begin position="156"/>
        <end position="232"/>
    </location>
</feature>
<dbReference type="AlphaFoldDB" id="A0AB39XNV6"/>
<evidence type="ECO:0000313" key="2">
    <source>
        <dbReference type="EMBL" id="XDV59129.1"/>
    </source>
</evidence>
<gene>
    <name evidence="2" type="ORF">AB8Z38_06790</name>
</gene>
<feature type="compositionally biased region" description="Basic and acidic residues" evidence="1">
    <location>
        <begin position="170"/>
        <end position="184"/>
    </location>
</feature>
<protein>
    <recommendedName>
        <fullName evidence="3">Terminase small subunit protein</fullName>
    </recommendedName>
</protein>
<dbReference type="EMBL" id="CP165734">
    <property type="protein sequence ID" value="XDV59129.1"/>
    <property type="molecule type" value="Genomic_DNA"/>
</dbReference>
<dbReference type="Pfam" id="PF20901">
    <property type="entry name" value="Sf6_terminase"/>
    <property type="match status" value="1"/>
</dbReference>
<evidence type="ECO:0008006" key="3">
    <source>
        <dbReference type="Google" id="ProtNLM"/>
    </source>
</evidence>
<feature type="compositionally biased region" description="Basic residues" evidence="1">
    <location>
        <begin position="185"/>
        <end position="200"/>
    </location>
</feature>
<feature type="compositionally biased region" description="Low complexity" evidence="1">
    <location>
        <begin position="214"/>
        <end position="232"/>
    </location>
</feature>
<accession>A0AB39XNV6</accession>
<organism evidence="2">
    <name type="scientific">Bradyrhizobium sp. LLZ17</name>
    <dbReference type="NCBI Taxonomy" id="3239388"/>
    <lineage>
        <taxon>Bacteria</taxon>
        <taxon>Pseudomonadati</taxon>
        <taxon>Pseudomonadota</taxon>
        <taxon>Alphaproteobacteria</taxon>
        <taxon>Hyphomicrobiales</taxon>
        <taxon>Nitrobacteraceae</taxon>
        <taxon>Bradyrhizobium</taxon>
    </lineage>
</organism>
<name>A0AB39XNV6_9BRAD</name>
<evidence type="ECO:0000256" key="1">
    <source>
        <dbReference type="SAM" id="MobiDB-lite"/>
    </source>
</evidence>
<reference evidence="2" key="1">
    <citation type="submission" date="2024-08" db="EMBL/GenBank/DDBJ databases">
        <authorList>
            <person name="Chaddad Z."/>
            <person name="Lamrabet M."/>
            <person name="Bouhnik O."/>
            <person name="Alami S."/>
            <person name="Wipf D."/>
            <person name="Courty P.E."/>
            <person name="Missbah El Idrissi M."/>
        </authorList>
    </citation>
    <scope>NUCLEOTIDE SEQUENCE</scope>
    <source>
        <strain evidence="2">LLZ17</strain>
    </source>
</reference>